<gene>
    <name evidence="2" type="primary">LOC106776771</name>
</gene>
<evidence type="ECO:0000313" key="1">
    <source>
        <dbReference type="Proteomes" id="UP000087766"/>
    </source>
</evidence>
<dbReference type="AlphaFoldDB" id="A0A1S3VNG1"/>
<dbReference type="PANTHER" id="PTHR32108:SF9">
    <property type="entry name" value="REVERSE TRANSCRIPTASE RNASE H-LIKE DOMAIN-CONTAINING PROTEIN"/>
    <property type="match status" value="1"/>
</dbReference>
<reference evidence="1" key="1">
    <citation type="journal article" date="2014" name="Nat. Commun.">
        <title>Genome sequence of mungbean and insights into evolution within Vigna species.</title>
        <authorList>
            <person name="Kang Y.J."/>
            <person name="Kim S.K."/>
            <person name="Kim M.Y."/>
            <person name="Lestari P."/>
            <person name="Kim K.H."/>
            <person name="Ha B.K."/>
            <person name="Jun T.H."/>
            <person name="Hwang W.J."/>
            <person name="Lee T."/>
            <person name="Lee J."/>
            <person name="Shim S."/>
            <person name="Yoon M.Y."/>
            <person name="Jang Y.E."/>
            <person name="Han K.S."/>
            <person name="Taeprayoon P."/>
            <person name="Yoon N."/>
            <person name="Somta P."/>
            <person name="Tanya P."/>
            <person name="Kim K.S."/>
            <person name="Gwag J.G."/>
            <person name="Moon J.K."/>
            <person name="Lee Y.H."/>
            <person name="Park B.S."/>
            <person name="Bombarely A."/>
            <person name="Doyle J.J."/>
            <person name="Jackson S.A."/>
            <person name="Schafleitner R."/>
            <person name="Srinives P."/>
            <person name="Varshney R.K."/>
            <person name="Lee S.H."/>
        </authorList>
    </citation>
    <scope>NUCLEOTIDE SEQUENCE [LARGE SCALE GENOMIC DNA]</scope>
    <source>
        <strain evidence="1">cv. VC1973A</strain>
    </source>
</reference>
<dbReference type="GeneID" id="106776771"/>
<keyword evidence="1" id="KW-1185">Reference proteome</keyword>
<dbReference type="InterPro" id="IPR021109">
    <property type="entry name" value="Peptidase_aspartic_dom_sf"/>
</dbReference>
<dbReference type="OrthoDB" id="1736143at2759"/>
<dbReference type="Proteomes" id="UP000087766">
    <property type="component" value="Chromosome 11"/>
</dbReference>
<protein>
    <submittedName>
        <fullName evidence="2">Uncharacterized protein LOC106776771</fullName>
    </submittedName>
</protein>
<reference evidence="2" key="2">
    <citation type="submission" date="2025-08" db="UniProtKB">
        <authorList>
            <consortium name="RefSeq"/>
        </authorList>
    </citation>
    <scope>IDENTIFICATION</scope>
    <source>
        <tissue evidence="2">Leaf</tissue>
    </source>
</reference>
<dbReference type="PANTHER" id="PTHR32108">
    <property type="entry name" value="DNA-DIRECTED RNA POLYMERASE SUBUNIT ALPHA"/>
    <property type="match status" value="1"/>
</dbReference>
<evidence type="ECO:0000313" key="2">
    <source>
        <dbReference type="RefSeq" id="XP_014519727.1"/>
    </source>
</evidence>
<dbReference type="SUPFAM" id="SSF50630">
    <property type="entry name" value="Acid proteases"/>
    <property type="match status" value="1"/>
</dbReference>
<accession>A0A1S3VNG1</accession>
<dbReference type="KEGG" id="vra:106776771"/>
<name>A0A1S3VNG1_VIGRR</name>
<sequence length="460" mass="51408">MACALHPDAEHSIEECVEFVEILQDLLDHGLMQVCYKSEEEEVFAQTGDESGMTLPEALVIRFTRTTPIPPTQRRSPVVIRVPVAFPYKNEKAVPWRYGTHALDEAQSVDPAVKNISGIGGMTRSGRIFRPPELARERASDKEATMIAKAKEFLKGKGAQTEEVPDKEEKKEVSEEEACEFLKFIQQSEYKVVEQLNRMPARISLLLLMHSASHRKLLMKILSEAHVEQGISLNKFEGIVGNIVANNYLTFTDEEIPAEGRGHNKAFHVSVKCLDHVIERVLVDNGSSLNVMPKATLEKLPCKGMHMKPSSMIVRAFDGSKREVMREVELPVQVGPFVFQITFQVMDILPAYSCLLGRPWIHSAGVVPSTLHQKLKYVMGDKLVIISREEDLLVSGPSSTRYIEAAEEALETAFQLLEIVGNACVESFPVNPHLSCASIMMAKIIMKEGYIYGLGKYRQG</sequence>
<proteinExistence type="predicted"/>
<organism evidence="1 2">
    <name type="scientific">Vigna radiata var. radiata</name>
    <name type="common">Mung bean</name>
    <name type="synonym">Phaseolus aureus</name>
    <dbReference type="NCBI Taxonomy" id="3916"/>
    <lineage>
        <taxon>Eukaryota</taxon>
        <taxon>Viridiplantae</taxon>
        <taxon>Streptophyta</taxon>
        <taxon>Embryophyta</taxon>
        <taxon>Tracheophyta</taxon>
        <taxon>Spermatophyta</taxon>
        <taxon>Magnoliopsida</taxon>
        <taxon>eudicotyledons</taxon>
        <taxon>Gunneridae</taxon>
        <taxon>Pentapetalae</taxon>
        <taxon>rosids</taxon>
        <taxon>fabids</taxon>
        <taxon>Fabales</taxon>
        <taxon>Fabaceae</taxon>
        <taxon>Papilionoideae</taxon>
        <taxon>50 kb inversion clade</taxon>
        <taxon>NPAAA clade</taxon>
        <taxon>indigoferoid/millettioid clade</taxon>
        <taxon>Phaseoleae</taxon>
        <taxon>Vigna</taxon>
    </lineage>
</organism>
<dbReference type="STRING" id="3916.A0A1S3VNG1"/>
<dbReference type="RefSeq" id="XP_014519727.1">
    <property type="nucleotide sequence ID" value="XM_014664241.1"/>
</dbReference>
<dbReference type="Gene3D" id="2.40.70.10">
    <property type="entry name" value="Acid Proteases"/>
    <property type="match status" value="1"/>
</dbReference>
<dbReference type="CDD" id="cd00303">
    <property type="entry name" value="retropepsin_like"/>
    <property type="match status" value="1"/>
</dbReference>